<reference evidence="2 3" key="1">
    <citation type="submission" date="2014-07" db="EMBL/GenBank/DDBJ databases">
        <title>Genome sequence of Lactococcus lactis subsp. lactis NCDO 2118, a GABA-producing strain.</title>
        <authorList>
            <person name="Oliveira L.C."/>
            <person name="Saraiva T.D.L."/>
            <person name="Soares S.C."/>
            <person name="Ramos R.T.J."/>
            <person name="Sa P.H.C.G."/>
            <person name="Carneiro A.R."/>
            <person name="Miranda F."/>
            <person name="Freire M."/>
            <person name="Renan W."/>
            <person name="Oliveira A.F.Jr."/>
            <person name="Santos A.R."/>
            <person name="Pinto A.C."/>
            <person name="Souza B.M."/>
            <person name="Castro C.P."/>
            <person name="Diniz C.A.A."/>
            <person name="Rocha C.S."/>
            <person name="Mariano D.C.B."/>
            <person name="Aguiar E.L."/>
            <person name="Folador E.L."/>
            <person name="Barbosa E.G.V."/>
            <person name="Aburjaile F.F."/>
            <person name="Goncalves L.A."/>
            <person name="Guimaraes L.C."/>
            <person name="Azevedo M.S.P."/>
            <person name="Agresti P.C.M."/>
            <person name="Faria R.F."/>
            <person name="Tiwari S."/>
            <person name="Almeida S.S."/>
            <person name="Hassan S.S."/>
            <person name="Pereira V.B."/>
            <person name="Abreu V.A.C."/>
            <person name="Pereira U.P."/>
            <person name="Dorella F.A."/>
            <person name="Carvalho A.F."/>
            <person name="Pereira F.L."/>
            <person name="Leal C.A.G."/>
            <person name="Figueiredo H.C.P."/>
            <person name="Silva A."/>
            <person name="Miyoshi A."/>
            <person name="Azevedo V."/>
        </authorList>
    </citation>
    <scope>NUCLEOTIDE SEQUENCE [LARGE SCALE GENOMIC DNA]</scope>
    <source>
        <strain evidence="2 3">NCDO 2118</strain>
    </source>
</reference>
<gene>
    <name evidence="2" type="ORF">NCDO2118_0257</name>
</gene>
<dbReference type="AlphaFoldDB" id="A0ABC8A3I6"/>
<dbReference type="Pfam" id="PF05656">
    <property type="entry name" value="DUF805"/>
    <property type="match status" value="1"/>
</dbReference>
<keyword evidence="1" id="KW-0812">Transmembrane</keyword>
<dbReference type="InterPro" id="IPR008523">
    <property type="entry name" value="DUF805"/>
</dbReference>
<name>A0ABC8A3I6_LACLL</name>
<evidence type="ECO:0000256" key="1">
    <source>
        <dbReference type="SAM" id="Phobius"/>
    </source>
</evidence>
<dbReference type="Proteomes" id="UP000028594">
    <property type="component" value="Chromosome"/>
</dbReference>
<evidence type="ECO:0000313" key="3">
    <source>
        <dbReference type="Proteomes" id="UP000028594"/>
    </source>
</evidence>
<keyword evidence="1" id="KW-0472">Membrane</keyword>
<organism evidence="2 3">
    <name type="scientific">Lactococcus lactis subsp. lactis NCDO 2118</name>
    <dbReference type="NCBI Taxonomy" id="1117941"/>
    <lineage>
        <taxon>Bacteria</taxon>
        <taxon>Bacillati</taxon>
        <taxon>Bacillota</taxon>
        <taxon>Bacilli</taxon>
        <taxon>Lactobacillales</taxon>
        <taxon>Streptococcaceae</taxon>
        <taxon>Lactococcus</taxon>
    </lineage>
</organism>
<dbReference type="RefSeq" id="WP_012897082.1">
    <property type="nucleotide sequence ID" value="NZ_CP009054.1"/>
</dbReference>
<feature type="transmembrane region" description="Helical" evidence="1">
    <location>
        <begin position="64"/>
        <end position="85"/>
    </location>
</feature>
<evidence type="ECO:0000313" key="2">
    <source>
        <dbReference type="EMBL" id="AII11756.1"/>
    </source>
</evidence>
<accession>A0ABC8A3I6</accession>
<feature type="transmembrane region" description="Helical" evidence="1">
    <location>
        <begin position="150"/>
        <end position="169"/>
    </location>
</feature>
<feature type="transmembrane region" description="Helical" evidence="1">
    <location>
        <begin position="24"/>
        <end position="44"/>
    </location>
</feature>
<dbReference type="EMBL" id="CP009054">
    <property type="protein sequence ID" value="AII11756.1"/>
    <property type="molecule type" value="Genomic_DNA"/>
</dbReference>
<evidence type="ECO:0008006" key="4">
    <source>
        <dbReference type="Google" id="ProtNLM"/>
    </source>
</evidence>
<dbReference type="KEGG" id="llx:NCDO2118_0257"/>
<sequence length="396" mass="44307">MLSAYKTFWRQFFDFKNPSSRSDYWWVFLINLIIYILLMTIFLFSSGLSVALTADVDHFSAITWIALALLFLWGLASIIPMSALAMRRIRDTGLSPFLWLVFPISLILGEFTQILAMIISVILAIIYLVFTLLPSKNSKIAPYSQIRGSLIATIGLLVLVIFSVGHLPAKAEQIAQSQMTTKITVKTTMREELKFPTNLSAAGKQSLIEIYTTPRGNEEGWKLSSDQSYVYRDVTPENEPIIIDGKTHTTNDDGIVDTKANATESKMSMSTPNAEVMSFSVVPSLTTKKATSENFTLLAGIKYNNGALVTCNRFNGFLGNQLYYDKFKQPVEALKNFFASDCDFAIAKSNSCFADYGAVKNRYCALGSGVPSYKNGQCSKFIHHSTRFHKHTSYYK</sequence>
<keyword evidence="1" id="KW-1133">Transmembrane helix</keyword>
<proteinExistence type="predicted"/>
<feature type="transmembrane region" description="Helical" evidence="1">
    <location>
        <begin position="97"/>
        <end position="130"/>
    </location>
</feature>
<protein>
    <recommendedName>
        <fullName evidence="4">DUF805 domain-containing protein</fullName>
    </recommendedName>
</protein>